<dbReference type="SUPFAM" id="SSF63867">
    <property type="entry name" value="MoeA C-terminal domain-like"/>
    <property type="match status" value="1"/>
</dbReference>
<dbReference type="GO" id="GO:0061599">
    <property type="term" value="F:molybdopterin molybdotransferase activity"/>
    <property type="evidence" value="ECO:0007669"/>
    <property type="project" value="UniProtKB-UniRule"/>
</dbReference>
<dbReference type="PROSITE" id="PS01079">
    <property type="entry name" value="MOCF_BIOSYNTHESIS_2"/>
    <property type="match status" value="1"/>
</dbReference>
<dbReference type="SMART" id="SM00852">
    <property type="entry name" value="MoCF_biosynth"/>
    <property type="match status" value="1"/>
</dbReference>
<evidence type="ECO:0000259" key="12">
    <source>
        <dbReference type="SMART" id="SM00852"/>
    </source>
</evidence>
<dbReference type="InterPro" id="IPR036135">
    <property type="entry name" value="MoeA_linker/N_sf"/>
</dbReference>
<dbReference type="InterPro" id="IPR038987">
    <property type="entry name" value="MoeA-like"/>
</dbReference>
<comment type="catalytic activity">
    <reaction evidence="10">
        <text>adenylyl-molybdopterin + molybdate = Mo-molybdopterin + AMP + H(+)</text>
        <dbReference type="Rhea" id="RHEA:35047"/>
        <dbReference type="ChEBI" id="CHEBI:15378"/>
        <dbReference type="ChEBI" id="CHEBI:36264"/>
        <dbReference type="ChEBI" id="CHEBI:62727"/>
        <dbReference type="ChEBI" id="CHEBI:71302"/>
        <dbReference type="ChEBI" id="CHEBI:456215"/>
        <dbReference type="EC" id="2.10.1.1"/>
    </reaction>
</comment>
<dbReference type="Proteomes" id="UP000471381">
    <property type="component" value="Unassembled WGS sequence"/>
</dbReference>
<dbReference type="InterPro" id="IPR001453">
    <property type="entry name" value="MoaB/Mog_dom"/>
</dbReference>
<accession>A0A6N9TII4</accession>
<comment type="caution">
    <text evidence="13">The sequence shown here is derived from an EMBL/GenBank/DDBJ whole genome shotgun (WGS) entry which is preliminary data.</text>
</comment>
<protein>
    <recommendedName>
        <fullName evidence="11">Molybdopterin molybdenumtransferase</fullName>
        <ecNumber evidence="11">2.10.1.1</ecNumber>
    </recommendedName>
</protein>
<dbReference type="InterPro" id="IPR005111">
    <property type="entry name" value="MoeA_C_domain_IV"/>
</dbReference>
<keyword evidence="6 11" id="KW-0808">Transferase</keyword>
<evidence type="ECO:0000256" key="9">
    <source>
        <dbReference type="ARBA" id="ARBA00023150"/>
    </source>
</evidence>
<keyword evidence="9 11" id="KW-0501">Molybdenum cofactor biosynthesis</keyword>
<dbReference type="PANTHER" id="PTHR10192">
    <property type="entry name" value="MOLYBDOPTERIN BIOSYNTHESIS PROTEIN"/>
    <property type="match status" value="1"/>
</dbReference>
<evidence type="ECO:0000256" key="4">
    <source>
        <dbReference type="ARBA" id="ARBA00010763"/>
    </source>
</evidence>
<name>A0A6N9TII4_9ALTE</name>
<keyword evidence="8 11" id="KW-0460">Magnesium</keyword>
<dbReference type="InterPro" id="IPR036425">
    <property type="entry name" value="MoaB/Mog-like_dom_sf"/>
</dbReference>
<dbReference type="Pfam" id="PF00994">
    <property type="entry name" value="MoCF_biosynth"/>
    <property type="match status" value="1"/>
</dbReference>
<dbReference type="Gene3D" id="3.90.105.10">
    <property type="entry name" value="Molybdopterin biosynthesis moea protein, domain 2"/>
    <property type="match status" value="1"/>
</dbReference>
<dbReference type="Gene3D" id="2.40.340.10">
    <property type="entry name" value="MoeA, C-terminal, domain IV"/>
    <property type="match status" value="1"/>
</dbReference>
<evidence type="ECO:0000313" key="13">
    <source>
        <dbReference type="EMBL" id="NDW15726.1"/>
    </source>
</evidence>
<keyword evidence="14" id="KW-1185">Reference proteome</keyword>
<comment type="pathway">
    <text evidence="3 11">Cofactor biosynthesis; molybdopterin biosynthesis.</text>
</comment>
<dbReference type="SUPFAM" id="SSF63882">
    <property type="entry name" value="MoeA N-terminal region -like"/>
    <property type="match status" value="1"/>
</dbReference>
<dbReference type="Pfam" id="PF03454">
    <property type="entry name" value="MoeA_C"/>
    <property type="match status" value="1"/>
</dbReference>
<evidence type="ECO:0000256" key="6">
    <source>
        <dbReference type="ARBA" id="ARBA00022679"/>
    </source>
</evidence>
<evidence type="ECO:0000256" key="5">
    <source>
        <dbReference type="ARBA" id="ARBA00022505"/>
    </source>
</evidence>
<keyword evidence="5 11" id="KW-0500">Molybdenum</keyword>
<dbReference type="PANTHER" id="PTHR10192:SF5">
    <property type="entry name" value="GEPHYRIN"/>
    <property type="match status" value="1"/>
</dbReference>
<evidence type="ECO:0000256" key="1">
    <source>
        <dbReference type="ARBA" id="ARBA00001946"/>
    </source>
</evidence>
<evidence type="ECO:0000256" key="10">
    <source>
        <dbReference type="ARBA" id="ARBA00047317"/>
    </source>
</evidence>
<dbReference type="NCBIfam" id="NF045515">
    <property type="entry name" value="Glp_gephyrin"/>
    <property type="match status" value="1"/>
</dbReference>
<dbReference type="GO" id="GO:0006777">
    <property type="term" value="P:Mo-molybdopterin cofactor biosynthetic process"/>
    <property type="evidence" value="ECO:0007669"/>
    <property type="project" value="UniProtKB-UniRule"/>
</dbReference>
<dbReference type="FunFam" id="3.40.980.10:FF:000004">
    <property type="entry name" value="Molybdopterin molybdenumtransferase"/>
    <property type="match status" value="1"/>
</dbReference>
<sequence>MSSSWLSLEEALSKALAATHVVSDIETISLFSAHRRVVAQDVVATIDVPPWDNSAMDGFAINANSYTQGQALTVQGIITAGEKASTPLSAGHAYKIMTGAPIPDGANTVIMIENCGNDANGNLIINEAPTLGQNIRPQANDIAKGQVLIKEGTQLRAEHLMLLSSQGLNEVVVYRKLRVGIVATGNELAAPGESRSDTQIYESNRVGISAILSDQNVEVIDFGIVEDDKASLTRLFHQAASTTADPTSNVTGNHVDIMVSSGGVSVGDADYVKDVIEAMGHIEFWKIAVKPGKPFALGRLNNTVFCGLPGNPVSSFVTAKLLVLPIISKMQGRQDGHTALTVTATLTKDIKGRAGRRDYQRATMSYDDNGNLVVTPFKTQSSGVMTSITSANCFMIIHEDISTLAIGDTVPVMPFT</sequence>
<dbReference type="InterPro" id="IPR008284">
    <property type="entry name" value="MoCF_biosynth_CS"/>
</dbReference>
<evidence type="ECO:0000256" key="11">
    <source>
        <dbReference type="RuleBase" id="RU365090"/>
    </source>
</evidence>
<dbReference type="CDD" id="cd00887">
    <property type="entry name" value="MoeA"/>
    <property type="match status" value="1"/>
</dbReference>
<feature type="domain" description="MoaB/Mog" evidence="12">
    <location>
        <begin position="180"/>
        <end position="329"/>
    </location>
</feature>
<dbReference type="EMBL" id="JAAAWO010000005">
    <property type="protein sequence ID" value="NDW15726.1"/>
    <property type="molecule type" value="Genomic_DNA"/>
</dbReference>
<gene>
    <name evidence="13" type="ORF">GTQ48_09360</name>
</gene>
<evidence type="ECO:0000313" key="14">
    <source>
        <dbReference type="Proteomes" id="UP000471381"/>
    </source>
</evidence>
<dbReference type="EC" id="2.10.1.1" evidence="11"/>
<comment type="similarity">
    <text evidence="4 11">Belongs to the MoeA family.</text>
</comment>
<keyword evidence="7 11" id="KW-0479">Metal-binding</keyword>
<dbReference type="Gene3D" id="3.40.980.10">
    <property type="entry name" value="MoaB/Mog-like domain"/>
    <property type="match status" value="1"/>
</dbReference>
<dbReference type="GO" id="GO:0005829">
    <property type="term" value="C:cytosol"/>
    <property type="evidence" value="ECO:0007669"/>
    <property type="project" value="TreeGrafter"/>
</dbReference>
<dbReference type="GO" id="GO:0046872">
    <property type="term" value="F:metal ion binding"/>
    <property type="evidence" value="ECO:0007669"/>
    <property type="project" value="UniProtKB-UniRule"/>
</dbReference>
<dbReference type="AlphaFoldDB" id="A0A6N9TII4"/>
<evidence type="ECO:0000256" key="2">
    <source>
        <dbReference type="ARBA" id="ARBA00002901"/>
    </source>
</evidence>
<evidence type="ECO:0000256" key="7">
    <source>
        <dbReference type="ARBA" id="ARBA00022723"/>
    </source>
</evidence>
<dbReference type="InterPro" id="IPR036688">
    <property type="entry name" value="MoeA_C_domain_IV_sf"/>
</dbReference>
<dbReference type="Gene3D" id="2.170.190.11">
    <property type="entry name" value="Molybdopterin biosynthesis moea protein, domain 3"/>
    <property type="match status" value="1"/>
</dbReference>
<comment type="function">
    <text evidence="2 11">Catalyzes the insertion of molybdate into adenylated molybdopterin with the concomitant release of AMP.</text>
</comment>
<evidence type="ECO:0000256" key="3">
    <source>
        <dbReference type="ARBA" id="ARBA00005046"/>
    </source>
</evidence>
<dbReference type="SUPFAM" id="SSF53218">
    <property type="entry name" value="Molybdenum cofactor biosynthesis proteins"/>
    <property type="match status" value="1"/>
</dbReference>
<evidence type="ECO:0000256" key="8">
    <source>
        <dbReference type="ARBA" id="ARBA00022842"/>
    </source>
</evidence>
<comment type="cofactor">
    <cofactor evidence="1 11">
        <name>Mg(2+)</name>
        <dbReference type="ChEBI" id="CHEBI:18420"/>
    </cofactor>
</comment>
<reference evidence="13 14" key="1">
    <citation type="submission" date="2020-01" db="EMBL/GenBank/DDBJ databases">
        <title>Genomes of bacteria type strains.</title>
        <authorList>
            <person name="Chen J."/>
            <person name="Zhu S."/>
            <person name="Yang J."/>
        </authorList>
    </citation>
    <scope>NUCLEOTIDE SEQUENCE [LARGE SCALE GENOMIC DNA]</scope>
    <source>
        <strain evidence="13 14">LMG 24078</strain>
    </source>
</reference>
<dbReference type="InterPro" id="IPR005110">
    <property type="entry name" value="MoeA_linker/N"/>
</dbReference>
<proteinExistence type="inferred from homology"/>
<dbReference type="Pfam" id="PF03453">
    <property type="entry name" value="MoeA_N"/>
    <property type="match status" value="1"/>
</dbReference>
<dbReference type="UniPathway" id="UPA00344"/>
<dbReference type="RefSeq" id="WP_163106435.1">
    <property type="nucleotide sequence ID" value="NZ_JAAAWO010000005.1"/>
</dbReference>
<organism evidence="13 14">
    <name type="scientific">Alteromonas genovensis</name>
    <dbReference type="NCBI Taxonomy" id="471225"/>
    <lineage>
        <taxon>Bacteria</taxon>
        <taxon>Pseudomonadati</taxon>
        <taxon>Pseudomonadota</taxon>
        <taxon>Gammaproteobacteria</taxon>
        <taxon>Alteromonadales</taxon>
        <taxon>Alteromonadaceae</taxon>
        <taxon>Alteromonas/Salinimonas group</taxon>
        <taxon>Alteromonas</taxon>
    </lineage>
</organism>